<dbReference type="RefSeq" id="WP_201932555.1">
    <property type="nucleotide sequence ID" value="NZ_JAERSG010000001.1"/>
</dbReference>
<dbReference type="Gene3D" id="3.40.50.2300">
    <property type="match status" value="1"/>
</dbReference>
<feature type="modified residue" description="4-aspartylphosphate" evidence="4">
    <location>
        <position position="62"/>
    </location>
</feature>
<dbReference type="PANTHER" id="PTHR48105">
    <property type="entry name" value="THIOREDOXIN REDUCTASE 1-RELATED-RELATED"/>
    <property type="match status" value="1"/>
</dbReference>
<keyword evidence="1" id="KW-0285">Flavoprotein</keyword>
<dbReference type="SMART" id="SM00448">
    <property type="entry name" value="REC"/>
    <property type="match status" value="1"/>
</dbReference>
<protein>
    <submittedName>
        <fullName evidence="6">FAD-dependent oxidoreductase</fullName>
    </submittedName>
</protein>
<organism evidence="6 7">
    <name type="scientific">Nocardioides baculatus</name>
    <dbReference type="NCBI Taxonomy" id="2801337"/>
    <lineage>
        <taxon>Bacteria</taxon>
        <taxon>Bacillati</taxon>
        <taxon>Actinomycetota</taxon>
        <taxon>Actinomycetes</taxon>
        <taxon>Propionibacteriales</taxon>
        <taxon>Nocardioidaceae</taxon>
        <taxon>Nocardioides</taxon>
    </lineage>
</organism>
<evidence type="ECO:0000313" key="6">
    <source>
        <dbReference type="EMBL" id="MBL0746270.1"/>
    </source>
</evidence>
<reference evidence="6 7" key="1">
    <citation type="submission" date="2021-01" db="EMBL/GenBank/DDBJ databases">
        <title>Genome seq and assembly of Nocardiodes sp. G10.</title>
        <authorList>
            <person name="Chhetri G."/>
        </authorList>
    </citation>
    <scope>NUCLEOTIDE SEQUENCE [LARGE SCALE GENOMIC DNA]</scope>
    <source>
        <strain evidence="6 7">G10</strain>
    </source>
</reference>
<dbReference type="SUPFAM" id="SSF51905">
    <property type="entry name" value="FAD/NAD(P)-binding domain"/>
    <property type="match status" value="1"/>
</dbReference>
<dbReference type="Proteomes" id="UP000636918">
    <property type="component" value="Unassembled WGS sequence"/>
</dbReference>
<dbReference type="InterPro" id="IPR050097">
    <property type="entry name" value="Ferredoxin-NADP_redctase_2"/>
</dbReference>
<dbReference type="Gene3D" id="3.40.30.10">
    <property type="entry name" value="Glutaredoxin"/>
    <property type="match status" value="1"/>
</dbReference>
<dbReference type="InterPro" id="IPR036188">
    <property type="entry name" value="FAD/NAD-bd_sf"/>
</dbReference>
<feature type="domain" description="Response regulatory" evidence="5">
    <location>
        <begin position="5"/>
        <end position="128"/>
    </location>
</feature>
<name>A0ABS1L3V9_9ACTN</name>
<dbReference type="EMBL" id="JAERSG010000001">
    <property type="protein sequence ID" value="MBL0746270.1"/>
    <property type="molecule type" value="Genomic_DNA"/>
</dbReference>
<evidence type="ECO:0000256" key="4">
    <source>
        <dbReference type="PROSITE-ProRule" id="PRU00169"/>
    </source>
</evidence>
<evidence type="ECO:0000313" key="7">
    <source>
        <dbReference type="Proteomes" id="UP000636918"/>
    </source>
</evidence>
<dbReference type="Pfam" id="PF00072">
    <property type="entry name" value="Response_reg"/>
    <property type="match status" value="1"/>
</dbReference>
<dbReference type="PROSITE" id="PS50110">
    <property type="entry name" value="RESPONSE_REGULATORY"/>
    <property type="match status" value="1"/>
</dbReference>
<dbReference type="InterPro" id="IPR001789">
    <property type="entry name" value="Sig_transdc_resp-reg_receiver"/>
</dbReference>
<dbReference type="InterPro" id="IPR023753">
    <property type="entry name" value="FAD/NAD-binding_dom"/>
</dbReference>
<evidence type="ECO:0000259" key="5">
    <source>
        <dbReference type="PROSITE" id="PS50110"/>
    </source>
</evidence>
<proteinExistence type="predicted"/>
<evidence type="ECO:0000256" key="3">
    <source>
        <dbReference type="ARBA" id="ARBA00048132"/>
    </source>
</evidence>
<sequence length="545" mass="58102">MAKPAILAVDDDVAVVAAVVRDLRQRYGQDYRVLRATSGPEALEILADQLLKDRPIAAVVSDQRMPGMTGIEVLQQVREQSPDTKLCLLTAYADTDVAIRAINEIGLDYYLMKPWDPPEDTLFPVLDELLRDWTHGHPDRDSEVRVVGHRWSEATHEVKTFLTHNHVPFRWLEVDSSDEAARLLELAGEGELPVVALPDGSVLRSPTSTELATALGLNTQATKPLYDLCVVGAGPAGLAAAVYAASEGLQVVVVERDAPGGQAGQSASIENYLGFPKGLSGADLTHRAVAQASRFGAEMVLARDVVGFETRGPVRAVLLDGSADIEARAVLVASGVSYRRLDAPGLDDFVGRGIYYGASASEAPQTVGEDVYVVGAANSAGQAVLNFAKYATKVVLVVRGSSLEASMSQYLVTRILDTPNVEVRLRTEIVGTRGDGHLEGVTLCAAGEVDEVATSSVYIFIGAAPRTDWLGDAVSRDERGFVLTGPDLPASAAWPLERGPFALETSVPGVFAAGDVRRDSMKRVASAVGEGAMSVYLVHRYLAAT</sequence>
<dbReference type="SUPFAM" id="SSF52172">
    <property type="entry name" value="CheY-like"/>
    <property type="match status" value="1"/>
</dbReference>
<dbReference type="Gene3D" id="3.50.50.60">
    <property type="entry name" value="FAD/NAD(P)-binding domain"/>
    <property type="match status" value="2"/>
</dbReference>
<comment type="caution">
    <text evidence="6">The sequence shown here is derived from an EMBL/GenBank/DDBJ whole genome shotgun (WGS) entry which is preliminary data.</text>
</comment>
<keyword evidence="7" id="KW-1185">Reference proteome</keyword>
<keyword evidence="2" id="KW-0560">Oxidoreductase</keyword>
<comment type="catalytic activity">
    <reaction evidence="3">
        <text>[thioredoxin]-dithiol + NADP(+) = [thioredoxin]-disulfide + NADPH + H(+)</text>
        <dbReference type="Rhea" id="RHEA:20345"/>
        <dbReference type="Rhea" id="RHEA-COMP:10698"/>
        <dbReference type="Rhea" id="RHEA-COMP:10700"/>
        <dbReference type="ChEBI" id="CHEBI:15378"/>
        <dbReference type="ChEBI" id="CHEBI:29950"/>
        <dbReference type="ChEBI" id="CHEBI:50058"/>
        <dbReference type="ChEBI" id="CHEBI:57783"/>
        <dbReference type="ChEBI" id="CHEBI:58349"/>
        <dbReference type="EC" id="1.8.1.9"/>
    </reaction>
</comment>
<gene>
    <name evidence="6" type="ORF">JI751_01490</name>
</gene>
<dbReference type="PRINTS" id="PR00368">
    <property type="entry name" value="FADPNR"/>
</dbReference>
<dbReference type="PRINTS" id="PR00469">
    <property type="entry name" value="PNDRDTASEII"/>
</dbReference>
<evidence type="ECO:0000256" key="1">
    <source>
        <dbReference type="ARBA" id="ARBA00022630"/>
    </source>
</evidence>
<accession>A0ABS1L3V9</accession>
<dbReference type="InterPro" id="IPR011006">
    <property type="entry name" value="CheY-like_superfamily"/>
</dbReference>
<dbReference type="Pfam" id="PF07992">
    <property type="entry name" value="Pyr_redox_2"/>
    <property type="match status" value="1"/>
</dbReference>
<evidence type="ECO:0000256" key="2">
    <source>
        <dbReference type="ARBA" id="ARBA00023002"/>
    </source>
</evidence>
<keyword evidence="4" id="KW-0597">Phosphoprotein</keyword>